<protein>
    <submittedName>
        <fullName evidence="2">Uncharacterized protein</fullName>
    </submittedName>
</protein>
<feature type="region of interest" description="Disordered" evidence="1">
    <location>
        <begin position="41"/>
        <end position="64"/>
    </location>
</feature>
<evidence type="ECO:0000313" key="3">
    <source>
        <dbReference type="Proteomes" id="UP000255509"/>
    </source>
</evidence>
<sequence length="99" mass="10913">MPIPGRIYFADSRSRQTIRERIKHCVVDPVAGKIVAGIQGNIQNDKKSQHRESGGKPPGVTARLPGIYQHRGEKQSDREQLGQLTILNKPGLSLAGKNF</sequence>
<reference evidence="2 3" key="1">
    <citation type="submission" date="2018-06" db="EMBL/GenBank/DDBJ databases">
        <authorList>
            <consortium name="Pathogen Informatics"/>
            <person name="Doyle S."/>
        </authorList>
    </citation>
    <scope>NUCLEOTIDE SEQUENCE [LARGE SCALE GENOMIC DNA]</scope>
    <source>
        <strain evidence="2 3">NCTC8258</strain>
    </source>
</reference>
<accession>A0A379WFH7</accession>
<dbReference type="EMBL" id="UGXS01000004">
    <property type="protein sequence ID" value="SUH18002.1"/>
    <property type="molecule type" value="Genomic_DNA"/>
</dbReference>
<dbReference type="Proteomes" id="UP000255509">
    <property type="component" value="Unassembled WGS sequence"/>
</dbReference>
<gene>
    <name evidence="2" type="ORF">NCTC8258_05817</name>
</gene>
<feature type="compositionally biased region" description="Basic and acidic residues" evidence="1">
    <location>
        <begin position="44"/>
        <end position="54"/>
    </location>
</feature>
<evidence type="ECO:0000256" key="1">
    <source>
        <dbReference type="SAM" id="MobiDB-lite"/>
    </source>
</evidence>
<dbReference type="AlphaFoldDB" id="A0A379WFH7"/>
<organism evidence="2 3">
    <name type="scientific">Salmonella enterica I</name>
    <dbReference type="NCBI Taxonomy" id="59201"/>
    <lineage>
        <taxon>Bacteria</taxon>
        <taxon>Pseudomonadati</taxon>
        <taxon>Pseudomonadota</taxon>
        <taxon>Gammaproteobacteria</taxon>
        <taxon>Enterobacterales</taxon>
        <taxon>Enterobacteriaceae</taxon>
        <taxon>Salmonella</taxon>
    </lineage>
</organism>
<proteinExistence type="predicted"/>
<evidence type="ECO:0000313" key="2">
    <source>
        <dbReference type="EMBL" id="SUH18002.1"/>
    </source>
</evidence>
<name>A0A379WFH7_SALET</name>